<organism evidence="1 2">
    <name type="scientific">Mycobacterium phage Grizzly</name>
    <dbReference type="NCBI Taxonomy" id="2315539"/>
    <lineage>
        <taxon>Viruses</taxon>
        <taxon>Duplodnaviria</taxon>
        <taxon>Heunggongvirae</taxon>
        <taxon>Uroviricota</taxon>
        <taxon>Caudoviricetes</taxon>
        <taxon>Gclasvirinae</taxon>
        <taxon>Liefievirus</taxon>
        <taxon>Liefievirus grizzly</taxon>
    </lineage>
</organism>
<keyword evidence="2" id="KW-1185">Reference proteome</keyword>
<proteinExistence type="predicted"/>
<protein>
    <submittedName>
        <fullName evidence="1">Uncharacterized protein</fullName>
    </submittedName>
</protein>
<dbReference type="GeneID" id="63925939"/>
<evidence type="ECO:0000313" key="2">
    <source>
        <dbReference type="Proteomes" id="UP000268191"/>
    </source>
</evidence>
<dbReference type="RefSeq" id="YP_010051451.1">
    <property type="nucleotide sequence ID" value="NC_054442.1"/>
</dbReference>
<dbReference type="KEGG" id="vg:63925939"/>
<evidence type="ECO:0000313" key="1">
    <source>
        <dbReference type="EMBL" id="AYD84005.1"/>
    </source>
</evidence>
<name>A0A386KEL0_9CAUD</name>
<dbReference type="Proteomes" id="UP000268191">
    <property type="component" value="Segment"/>
</dbReference>
<sequence length="50" mass="5467">MQFGIDLKTVQRVDELVGVLDRLTAALNANTAAIVEANRQRDDLMNGPRG</sequence>
<reference evidence="2" key="1">
    <citation type="submission" date="2018-08" db="EMBL/GenBank/DDBJ databases">
        <authorList>
            <person name="Pope W.H."/>
            <person name="Garlena R.A."/>
            <person name="Russell D.A."/>
            <person name="Jacobs-Sera D."/>
            <person name="Hatfull G.F."/>
        </authorList>
    </citation>
    <scope>NUCLEOTIDE SEQUENCE [LARGE SCALE GENOMIC DNA]</scope>
</reference>
<dbReference type="EMBL" id="MH779505">
    <property type="protein sequence ID" value="AYD84005.1"/>
    <property type="molecule type" value="Genomic_DNA"/>
</dbReference>
<gene>
    <name evidence="1" type="primary">41</name>
    <name evidence="1" type="ORF">SEA_GRIZZLY_41</name>
</gene>
<accession>A0A386KEL0</accession>